<evidence type="ECO:0000259" key="1">
    <source>
        <dbReference type="Pfam" id="PF13966"/>
    </source>
</evidence>
<comment type="caution">
    <text evidence="2">The sequence shown here is derived from an EMBL/GenBank/DDBJ whole genome shotgun (WGS) entry which is preliminary data.</text>
</comment>
<feature type="domain" description="Reverse transcriptase zinc-binding" evidence="1">
    <location>
        <begin position="158"/>
        <end position="243"/>
    </location>
</feature>
<accession>A0AA38U418</accession>
<organism evidence="2 3">
    <name type="scientific">Centaurea solstitialis</name>
    <name type="common">yellow star-thistle</name>
    <dbReference type="NCBI Taxonomy" id="347529"/>
    <lineage>
        <taxon>Eukaryota</taxon>
        <taxon>Viridiplantae</taxon>
        <taxon>Streptophyta</taxon>
        <taxon>Embryophyta</taxon>
        <taxon>Tracheophyta</taxon>
        <taxon>Spermatophyta</taxon>
        <taxon>Magnoliopsida</taxon>
        <taxon>eudicotyledons</taxon>
        <taxon>Gunneridae</taxon>
        <taxon>Pentapetalae</taxon>
        <taxon>asterids</taxon>
        <taxon>campanulids</taxon>
        <taxon>Asterales</taxon>
        <taxon>Asteraceae</taxon>
        <taxon>Carduoideae</taxon>
        <taxon>Cardueae</taxon>
        <taxon>Centaureinae</taxon>
        <taxon>Centaurea</taxon>
    </lineage>
</organism>
<evidence type="ECO:0000313" key="2">
    <source>
        <dbReference type="EMBL" id="KAJ9562767.1"/>
    </source>
</evidence>
<dbReference type="PANTHER" id="PTHR33116">
    <property type="entry name" value="REVERSE TRANSCRIPTASE ZINC-BINDING DOMAIN-CONTAINING PROTEIN-RELATED-RELATED"/>
    <property type="match status" value="1"/>
</dbReference>
<proteinExistence type="predicted"/>
<dbReference type="EMBL" id="JARYMX010000002">
    <property type="protein sequence ID" value="KAJ9562767.1"/>
    <property type="molecule type" value="Genomic_DNA"/>
</dbReference>
<sequence>MGLWNRALLTTHVYDVLRRKKSLWVSWIYIHRLHNVHFWNAPIISNSSWIWRKLLELREQVRPFFLSYIGDGKTVNAWEDKWILLGSLSSLIPYRFFHREGFNKSSKVEDVVRRIGSNWPQSWTIRCPNFSNVTIPTLQNDILDRVSWLNLNQQVRPFMVKEVWEVFLGNQETVFWYDLCWFKNYVPKHSFCFWLAILDKLPTQVRMAKWLPNGDSLRCPLCSQASDSRDHLFFQCDYSNAVWSLIRTDIGCSLDGV</sequence>
<name>A0AA38U418_9ASTR</name>
<reference evidence="2" key="1">
    <citation type="submission" date="2023-03" db="EMBL/GenBank/DDBJ databases">
        <title>Chromosome-scale reference genome and RAD-based genetic map of yellow starthistle (Centaurea solstitialis) reveal putative structural variation and QTLs associated with invader traits.</title>
        <authorList>
            <person name="Reatini B."/>
            <person name="Cang F.A."/>
            <person name="Jiang Q."/>
            <person name="Mckibben M.T.W."/>
            <person name="Barker M.S."/>
            <person name="Rieseberg L.H."/>
            <person name="Dlugosch K.M."/>
        </authorList>
    </citation>
    <scope>NUCLEOTIDE SEQUENCE</scope>
    <source>
        <strain evidence="2">CAN-66</strain>
        <tissue evidence="2">Leaf</tissue>
    </source>
</reference>
<keyword evidence="3" id="KW-1185">Reference proteome</keyword>
<dbReference type="PANTHER" id="PTHR33116:SF78">
    <property type="entry name" value="OS12G0587133 PROTEIN"/>
    <property type="match status" value="1"/>
</dbReference>
<dbReference type="AlphaFoldDB" id="A0AA38U418"/>
<gene>
    <name evidence="2" type="ORF">OSB04_007927</name>
</gene>
<dbReference type="InterPro" id="IPR026960">
    <property type="entry name" value="RVT-Znf"/>
</dbReference>
<dbReference type="Pfam" id="PF13966">
    <property type="entry name" value="zf-RVT"/>
    <property type="match status" value="1"/>
</dbReference>
<dbReference type="Proteomes" id="UP001172457">
    <property type="component" value="Chromosome 2"/>
</dbReference>
<evidence type="ECO:0000313" key="3">
    <source>
        <dbReference type="Proteomes" id="UP001172457"/>
    </source>
</evidence>
<protein>
    <recommendedName>
        <fullName evidence="1">Reverse transcriptase zinc-binding domain-containing protein</fullName>
    </recommendedName>
</protein>